<gene>
    <name evidence="2" type="ORF">HXM71_07375</name>
</gene>
<protein>
    <submittedName>
        <fullName evidence="2">DUF3343 domain-containing protein</fullName>
    </submittedName>
</protein>
<evidence type="ECO:0000313" key="3">
    <source>
        <dbReference type="Proteomes" id="UP000722050"/>
    </source>
</evidence>
<proteinExistence type="predicted"/>
<organism evidence="2 3">
    <name type="scientific">Mogibacterium diversum</name>
    <dbReference type="NCBI Taxonomy" id="114527"/>
    <lineage>
        <taxon>Bacteria</taxon>
        <taxon>Bacillati</taxon>
        <taxon>Bacillota</taxon>
        <taxon>Clostridia</taxon>
        <taxon>Peptostreptococcales</taxon>
        <taxon>Anaerovoracaceae</taxon>
        <taxon>Mogibacterium</taxon>
    </lineage>
</organism>
<sequence>YFMTEEYYLYTFESTHGAIATEKLLKALGCTVMPVPRHISTSCGISVRVDVDKFGSSKEIFLGSTDLSPDEYHVYHITDDKSDRVHGFKFEPVEL</sequence>
<dbReference type="AlphaFoldDB" id="A0A930HCA2"/>
<dbReference type="Proteomes" id="UP000722050">
    <property type="component" value="Unassembled WGS sequence"/>
</dbReference>
<dbReference type="Pfam" id="PF11823">
    <property type="entry name" value="Se_S_carrier"/>
    <property type="match status" value="1"/>
</dbReference>
<comment type="caution">
    <text evidence="2">The sequence shown here is derived from an EMBL/GenBank/DDBJ whole genome shotgun (WGS) entry which is preliminary data.</text>
</comment>
<feature type="domain" description="Putative Se/S carrier protein-like" evidence="1">
    <location>
        <begin position="7"/>
        <end position="60"/>
    </location>
</feature>
<evidence type="ECO:0000259" key="1">
    <source>
        <dbReference type="Pfam" id="PF11823"/>
    </source>
</evidence>
<reference evidence="2" key="1">
    <citation type="submission" date="2020-04" db="EMBL/GenBank/DDBJ databases">
        <title>Deep metagenomics examines the oral microbiome during advanced dental caries in children, revealing novel taxa and co-occurrences with host molecules.</title>
        <authorList>
            <person name="Baker J.L."/>
            <person name="Morton J.T."/>
            <person name="Dinis M."/>
            <person name="Alvarez R."/>
            <person name="Tran N.C."/>
            <person name="Knight R."/>
            <person name="Edlund A."/>
        </authorList>
    </citation>
    <scope>NUCLEOTIDE SEQUENCE</scope>
    <source>
        <strain evidence="2">JCVI_24_bin.8</strain>
    </source>
</reference>
<dbReference type="EMBL" id="JABZQH010000330">
    <property type="protein sequence ID" value="MBF1352914.1"/>
    <property type="molecule type" value="Genomic_DNA"/>
</dbReference>
<accession>A0A930HCA2</accession>
<name>A0A930HCA2_9FIRM</name>
<dbReference type="InterPro" id="IPR021778">
    <property type="entry name" value="Se/S_carrier-like"/>
</dbReference>
<evidence type="ECO:0000313" key="2">
    <source>
        <dbReference type="EMBL" id="MBF1352914.1"/>
    </source>
</evidence>
<feature type="non-terminal residue" evidence="2">
    <location>
        <position position="1"/>
    </location>
</feature>